<dbReference type="EMBL" id="LMUA01000008">
    <property type="protein sequence ID" value="KUE76536.1"/>
    <property type="molecule type" value="Genomic_DNA"/>
</dbReference>
<sequence>MNRIEFEKMLQAAVSGSHEALEQLFLLYAPLIDKHSKIDGQIDEDLRQYLLIHIALNISKFVI</sequence>
<evidence type="ECO:0000313" key="2">
    <source>
        <dbReference type="EMBL" id="KUE76536.1"/>
    </source>
</evidence>
<name>A0A0W7TRS0_9FIRM</name>
<dbReference type="Pfam" id="PF12645">
    <property type="entry name" value="HTH_16"/>
    <property type="match status" value="1"/>
</dbReference>
<gene>
    <name evidence="2" type="ORF">ASJ35_07290</name>
</gene>
<dbReference type="AlphaFoldDB" id="A0A0W7TRS0"/>
<evidence type="ECO:0000313" key="3">
    <source>
        <dbReference type="Proteomes" id="UP000053433"/>
    </source>
</evidence>
<protein>
    <recommendedName>
        <fullName evidence="1">Helix-turn-helix conjugative transposon-like domain-containing protein</fullName>
    </recommendedName>
</protein>
<dbReference type="Proteomes" id="UP000053433">
    <property type="component" value="Unassembled WGS sequence"/>
</dbReference>
<reference evidence="2 3" key="1">
    <citation type="submission" date="2015-10" db="EMBL/GenBank/DDBJ databases">
        <title>A novel member of the family Ruminococcaceae isolated from human faeces.</title>
        <authorList>
            <person name="Shkoporov A.N."/>
            <person name="Chaplin A.V."/>
            <person name="Motuzova O.V."/>
            <person name="Kafarskaia L.I."/>
            <person name="Efimov B.A."/>
        </authorList>
    </citation>
    <scope>NUCLEOTIDE SEQUENCE [LARGE SCALE GENOMIC DNA]</scope>
    <source>
        <strain evidence="2 3">668</strain>
    </source>
</reference>
<comment type="caution">
    <text evidence="2">The sequence shown here is derived from an EMBL/GenBank/DDBJ whole genome shotgun (WGS) entry which is preliminary data.</text>
</comment>
<dbReference type="RefSeq" id="WP_016295840.1">
    <property type="nucleotide sequence ID" value="NZ_DBGEBT010000048.1"/>
</dbReference>
<organism evidence="2 3">
    <name type="scientific">Ruthenibacterium lactatiformans</name>
    <dbReference type="NCBI Taxonomy" id="1550024"/>
    <lineage>
        <taxon>Bacteria</taxon>
        <taxon>Bacillati</taxon>
        <taxon>Bacillota</taxon>
        <taxon>Clostridia</taxon>
        <taxon>Eubacteriales</taxon>
        <taxon>Oscillospiraceae</taxon>
        <taxon>Ruthenibacterium</taxon>
    </lineage>
</organism>
<accession>A0A0W7TRS0</accession>
<dbReference type="InterPro" id="IPR024760">
    <property type="entry name" value="HTH_dom_conjug_TS-like"/>
</dbReference>
<feature type="domain" description="Helix-turn-helix conjugative transposon-like" evidence="1">
    <location>
        <begin position="9"/>
        <end position="61"/>
    </location>
</feature>
<evidence type="ECO:0000259" key="1">
    <source>
        <dbReference type="Pfam" id="PF12645"/>
    </source>
</evidence>
<proteinExistence type="predicted"/>